<protein>
    <submittedName>
        <fullName evidence="3">Arsenate reductase</fullName>
    </submittedName>
</protein>
<comment type="similarity">
    <text evidence="1 2">Belongs to the ArsC family.</text>
</comment>
<proteinExistence type="inferred from homology"/>
<dbReference type="Gene3D" id="3.40.30.10">
    <property type="entry name" value="Glutaredoxin"/>
    <property type="match status" value="1"/>
</dbReference>
<dbReference type="InterPro" id="IPR036249">
    <property type="entry name" value="Thioredoxin-like_sf"/>
</dbReference>
<keyword evidence="4" id="KW-1185">Reference proteome</keyword>
<dbReference type="SUPFAM" id="SSF52833">
    <property type="entry name" value="Thioredoxin-like"/>
    <property type="match status" value="1"/>
</dbReference>
<evidence type="ECO:0000256" key="2">
    <source>
        <dbReference type="PROSITE-ProRule" id="PRU01282"/>
    </source>
</evidence>
<evidence type="ECO:0000313" key="4">
    <source>
        <dbReference type="Proteomes" id="UP000829542"/>
    </source>
</evidence>
<dbReference type="RefSeq" id="WP_242152972.1">
    <property type="nucleotide sequence ID" value="NZ_CP093379.1"/>
</dbReference>
<dbReference type="PANTHER" id="PTHR30041:SF4">
    <property type="entry name" value="ARSENATE REDUCTASE"/>
    <property type="match status" value="1"/>
</dbReference>
<dbReference type="Pfam" id="PF03960">
    <property type="entry name" value="ArsC"/>
    <property type="match status" value="1"/>
</dbReference>
<dbReference type="EMBL" id="CP093379">
    <property type="protein sequence ID" value="UNM97445.1"/>
    <property type="molecule type" value="Genomic_DNA"/>
</dbReference>
<dbReference type="PANTHER" id="PTHR30041">
    <property type="entry name" value="ARSENATE REDUCTASE"/>
    <property type="match status" value="1"/>
</dbReference>
<dbReference type="PROSITE" id="PS51353">
    <property type="entry name" value="ARSC"/>
    <property type="match status" value="1"/>
</dbReference>
<gene>
    <name evidence="3" type="ORF">MMG00_06270</name>
</gene>
<evidence type="ECO:0000313" key="3">
    <source>
        <dbReference type="EMBL" id="UNM97445.1"/>
    </source>
</evidence>
<accession>A0ABY3X588</accession>
<name>A0ABY3X588_9GAMM</name>
<reference evidence="3 4" key="1">
    <citation type="submission" date="2022-03" db="EMBL/GenBank/DDBJ databases">
        <title>Ignatzschineria rhizosphaerae HR5S32.</title>
        <authorList>
            <person name="Sun J.Q."/>
            <person name="Feng J.Y."/>
        </authorList>
    </citation>
    <scope>NUCLEOTIDE SEQUENCE [LARGE SCALE GENOMIC DNA]</scope>
    <source>
        <strain evidence="3 4">HR5S32</strain>
    </source>
</reference>
<dbReference type="InterPro" id="IPR006660">
    <property type="entry name" value="Arsenate_reductase-like"/>
</dbReference>
<dbReference type="Proteomes" id="UP000829542">
    <property type="component" value="Chromosome"/>
</dbReference>
<sequence length="120" mass="13688">MWQIYYNGNCSKARAAKAYLDEKQIAYDIINYLEAPLTPEMIKTLLGKLGIGIDGLVRVKEEAFKAIALEWFTWSDDEKIAFVIENPIVIERPVVVYDDHAVIARPDVAPIDHLLARAWK</sequence>
<organism evidence="3 4">
    <name type="scientific">Ignatzschineria rhizosphaerae</name>
    <dbReference type="NCBI Taxonomy" id="2923279"/>
    <lineage>
        <taxon>Bacteria</taxon>
        <taxon>Pseudomonadati</taxon>
        <taxon>Pseudomonadota</taxon>
        <taxon>Gammaproteobacteria</taxon>
        <taxon>Cardiobacteriales</taxon>
        <taxon>Ignatzschineriaceae</taxon>
        <taxon>Ignatzschineria</taxon>
    </lineage>
</organism>
<evidence type="ECO:0000256" key="1">
    <source>
        <dbReference type="ARBA" id="ARBA00007198"/>
    </source>
</evidence>